<evidence type="ECO:0000313" key="1">
    <source>
        <dbReference type="Proteomes" id="UP000887565"/>
    </source>
</evidence>
<reference evidence="2" key="1">
    <citation type="submission" date="2022-11" db="UniProtKB">
        <authorList>
            <consortium name="WormBaseParasite"/>
        </authorList>
    </citation>
    <scope>IDENTIFICATION</scope>
</reference>
<protein>
    <submittedName>
        <fullName evidence="2">Uncharacterized protein</fullName>
    </submittedName>
</protein>
<name>A0A915JLS5_ROMCU</name>
<keyword evidence="1" id="KW-1185">Reference proteome</keyword>
<evidence type="ECO:0000313" key="2">
    <source>
        <dbReference type="WBParaSite" id="nRc.2.0.1.t27037-RA"/>
    </source>
</evidence>
<organism evidence="1 2">
    <name type="scientific">Romanomermis culicivorax</name>
    <name type="common">Nematode worm</name>
    <dbReference type="NCBI Taxonomy" id="13658"/>
    <lineage>
        <taxon>Eukaryota</taxon>
        <taxon>Metazoa</taxon>
        <taxon>Ecdysozoa</taxon>
        <taxon>Nematoda</taxon>
        <taxon>Enoplea</taxon>
        <taxon>Dorylaimia</taxon>
        <taxon>Mermithida</taxon>
        <taxon>Mermithoidea</taxon>
        <taxon>Mermithidae</taxon>
        <taxon>Romanomermis</taxon>
    </lineage>
</organism>
<dbReference type="Proteomes" id="UP000887565">
    <property type="component" value="Unplaced"/>
</dbReference>
<proteinExistence type="predicted"/>
<accession>A0A915JLS5</accession>
<sequence>MAAALTSRLHRGDNLKLTPDFSPKALCAVPLILLRAQEKNTNKTDVEASKLPNVVEMINDEFLFRWRSTMLHAMKRMSQNLDQSDVAKAVHWIHELDKKLGCDWLCKIGVENIDKMAIYALDPVKGIRQGDYEDLMKALCVAHRTNHDSIKIDDRVVHVLQKTLPFYERSVLLSAYREKIEQKIEACKILHLLTCSLGVKKPSNDQELIEKIIYRLNKIGDQIFERDSTLVDVLLCSRRKSESFEELDDLHYKFMTRFLRSAKIFQNLNNRTVAVGLKLFLQTALFADGNLQPDNNNAIGIVQTADYNEQEPSVAVIRGVEQQAEKILQYDQVDLCWQLLEENLEIWCEKMASNVNFLNFDEIEEIMKWVNDKKDKFNDQDFKNVHRAILCWDK</sequence>
<dbReference type="AlphaFoldDB" id="A0A915JLS5"/>
<dbReference type="WBParaSite" id="nRc.2.0.1.t27037-RA">
    <property type="protein sequence ID" value="nRc.2.0.1.t27037-RA"/>
    <property type="gene ID" value="nRc.2.0.1.g27037"/>
</dbReference>